<keyword evidence="2" id="KW-1185">Reference proteome</keyword>
<proteinExistence type="predicted"/>
<dbReference type="AlphaFoldDB" id="A0A6D2J2W4"/>
<organism evidence="1 2">
    <name type="scientific">Microthlaspi erraticum</name>
    <dbReference type="NCBI Taxonomy" id="1685480"/>
    <lineage>
        <taxon>Eukaryota</taxon>
        <taxon>Viridiplantae</taxon>
        <taxon>Streptophyta</taxon>
        <taxon>Embryophyta</taxon>
        <taxon>Tracheophyta</taxon>
        <taxon>Spermatophyta</taxon>
        <taxon>Magnoliopsida</taxon>
        <taxon>eudicotyledons</taxon>
        <taxon>Gunneridae</taxon>
        <taxon>Pentapetalae</taxon>
        <taxon>rosids</taxon>
        <taxon>malvids</taxon>
        <taxon>Brassicales</taxon>
        <taxon>Brassicaceae</taxon>
        <taxon>Coluteocarpeae</taxon>
        <taxon>Microthlaspi</taxon>
    </lineage>
</organism>
<accession>A0A6D2J2W4</accession>
<gene>
    <name evidence="1" type="ORF">MERR_LOCUS18939</name>
</gene>
<dbReference type="Proteomes" id="UP000467841">
    <property type="component" value="Unassembled WGS sequence"/>
</dbReference>
<protein>
    <submittedName>
        <fullName evidence="1">Uncharacterized protein</fullName>
    </submittedName>
</protein>
<dbReference type="EMBL" id="CACVBM020001109">
    <property type="protein sequence ID" value="CAA7031704.1"/>
    <property type="molecule type" value="Genomic_DNA"/>
</dbReference>
<name>A0A6D2J2W4_9BRAS</name>
<sequence>MACLPLPSRSLIADLTRGTKHQACRPPGNTLSPGPSMERYMLKEAVVTTDQLTWQMFSIQKLKLGHLNLKNGTQLMSFMEWYREFLLVA</sequence>
<evidence type="ECO:0000313" key="2">
    <source>
        <dbReference type="Proteomes" id="UP000467841"/>
    </source>
</evidence>
<comment type="caution">
    <text evidence="1">The sequence shown here is derived from an EMBL/GenBank/DDBJ whole genome shotgun (WGS) entry which is preliminary data.</text>
</comment>
<reference evidence="1" key="1">
    <citation type="submission" date="2020-01" db="EMBL/GenBank/DDBJ databases">
        <authorList>
            <person name="Mishra B."/>
        </authorList>
    </citation>
    <scope>NUCLEOTIDE SEQUENCE [LARGE SCALE GENOMIC DNA]</scope>
</reference>
<evidence type="ECO:0000313" key="1">
    <source>
        <dbReference type="EMBL" id="CAA7031704.1"/>
    </source>
</evidence>